<evidence type="ECO:0000313" key="2">
    <source>
        <dbReference type="Proteomes" id="UP000295345"/>
    </source>
</evidence>
<proteinExistence type="predicted"/>
<comment type="caution">
    <text evidence="1">The sequence shown here is derived from an EMBL/GenBank/DDBJ whole genome shotgun (WGS) entry which is preliminary data.</text>
</comment>
<gene>
    <name evidence="1" type="ORF">E1283_11095</name>
</gene>
<protein>
    <submittedName>
        <fullName evidence="1">Uncharacterized protein</fullName>
    </submittedName>
</protein>
<dbReference type="Proteomes" id="UP000295345">
    <property type="component" value="Unassembled WGS sequence"/>
</dbReference>
<keyword evidence="2" id="KW-1185">Reference proteome</keyword>
<evidence type="ECO:0000313" key="1">
    <source>
        <dbReference type="EMBL" id="TDC75932.1"/>
    </source>
</evidence>
<name>A0A4R4TKW2_9ACTN</name>
<reference evidence="1 2" key="1">
    <citation type="submission" date="2019-03" db="EMBL/GenBank/DDBJ databases">
        <title>Draft genome sequences of novel Actinobacteria.</title>
        <authorList>
            <person name="Sahin N."/>
            <person name="Ay H."/>
            <person name="Saygin H."/>
        </authorList>
    </citation>
    <scope>NUCLEOTIDE SEQUENCE [LARGE SCALE GENOMIC DNA]</scope>
    <source>
        <strain evidence="1 2">DSM 41900</strain>
    </source>
</reference>
<dbReference type="EMBL" id="SMKI01000090">
    <property type="protein sequence ID" value="TDC75932.1"/>
    <property type="molecule type" value="Genomic_DNA"/>
</dbReference>
<accession>A0A4R4TKW2</accession>
<organism evidence="1 2">
    <name type="scientific">Streptomyces hainanensis</name>
    <dbReference type="NCBI Taxonomy" id="402648"/>
    <lineage>
        <taxon>Bacteria</taxon>
        <taxon>Bacillati</taxon>
        <taxon>Actinomycetota</taxon>
        <taxon>Actinomycetes</taxon>
        <taxon>Kitasatosporales</taxon>
        <taxon>Streptomycetaceae</taxon>
        <taxon>Streptomyces</taxon>
    </lineage>
</organism>
<sequence>MRDQCENEEPSAVGPALVRHQVTLNERGPFVAPECSCGWYGPARRSRPLARSEGAAHEAAPS</sequence>
<dbReference type="AlphaFoldDB" id="A0A4R4TKW2"/>
<dbReference type="RefSeq" id="WP_132817793.1">
    <property type="nucleotide sequence ID" value="NZ_SMKI01000090.1"/>
</dbReference>
<dbReference type="OrthoDB" id="4872130at2"/>